<dbReference type="AlphaFoldDB" id="A0A1Y2HDG5"/>
<feature type="domain" description="Transposable element P transposase-like RNase H" evidence="1">
    <location>
        <begin position="118"/>
        <end position="239"/>
    </location>
</feature>
<gene>
    <name evidence="3" type="ORF">BCR44DRAFT_300222</name>
</gene>
<evidence type="ECO:0000313" key="3">
    <source>
        <dbReference type="EMBL" id="ORZ32617.1"/>
    </source>
</evidence>
<reference evidence="3 4" key="1">
    <citation type="submission" date="2016-07" db="EMBL/GenBank/DDBJ databases">
        <title>Pervasive Adenine N6-methylation of Active Genes in Fungi.</title>
        <authorList>
            <consortium name="DOE Joint Genome Institute"/>
            <person name="Mondo S.J."/>
            <person name="Dannebaum R.O."/>
            <person name="Kuo R.C."/>
            <person name="Labutti K."/>
            <person name="Haridas S."/>
            <person name="Kuo A."/>
            <person name="Salamov A."/>
            <person name="Ahrendt S.R."/>
            <person name="Lipzen A."/>
            <person name="Sullivan W."/>
            <person name="Andreopoulos W.B."/>
            <person name="Clum A."/>
            <person name="Lindquist E."/>
            <person name="Daum C."/>
            <person name="Ramamoorthy G.K."/>
            <person name="Gryganskyi A."/>
            <person name="Culley D."/>
            <person name="Magnuson J.K."/>
            <person name="James T.Y."/>
            <person name="O'Malley M.A."/>
            <person name="Stajich J.E."/>
            <person name="Spatafora J.W."/>
            <person name="Visel A."/>
            <person name="Grigoriev I.V."/>
        </authorList>
    </citation>
    <scope>NUCLEOTIDE SEQUENCE [LARGE SCALE GENOMIC DNA]</scope>
    <source>
        <strain evidence="3 4">PL171</strain>
    </source>
</reference>
<dbReference type="OrthoDB" id="7324849at2759"/>
<keyword evidence="4" id="KW-1185">Reference proteome</keyword>
<organism evidence="3 4">
    <name type="scientific">Catenaria anguillulae PL171</name>
    <dbReference type="NCBI Taxonomy" id="765915"/>
    <lineage>
        <taxon>Eukaryota</taxon>
        <taxon>Fungi</taxon>
        <taxon>Fungi incertae sedis</taxon>
        <taxon>Blastocladiomycota</taxon>
        <taxon>Blastocladiomycetes</taxon>
        <taxon>Blastocladiales</taxon>
        <taxon>Catenariaceae</taxon>
        <taxon>Catenaria</taxon>
    </lineage>
</organism>
<dbReference type="Pfam" id="PF21787">
    <property type="entry name" value="TNP-like_RNaseH_N"/>
    <property type="match status" value="1"/>
</dbReference>
<protein>
    <submittedName>
        <fullName evidence="3">Uncharacterized protein</fullName>
    </submittedName>
</protein>
<name>A0A1Y2HDG5_9FUNG</name>
<comment type="caution">
    <text evidence="3">The sequence shown here is derived from an EMBL/GenBank/DDBJ whole genome shotgun (WGS) entry which is preliminary data.</text>
</comment>
<feature type="domain" description="Transposable element P transposase-like GTP-binding insertion" evidence="2">
    <location>
        <begin position="259"/>
        <end position="369"/>
    </location>
</feature>
<dbReference type="InterPro" id="IPR048366">
    <property type="entry name" value="TNP-like_GBD"/>
</dbReference>
<accession>A0A1Y2HDG5</accession>
<dbReference type="EMBL" id="MCFL01000044">
    <property type="protein sequence ID" value="ORZ32617.1"/>
    <property type="molecule type" value="Genomic_DNA"/>
</dbReference>
<dbReference type="Proteomes" id="UP000193411">
    <property type="component" value="Unassembled WGS sequence"/>
</dbReference>
<evidence type="ECO:0000259" key="2">
    <source>
        <dbReference type="Pfam" id="PF21788"/>
    </source>
</evidence>
<dbReference type="Pfam" id="PF21788">
    <property type="entry name" value="TNP-like_GBD"/>
    <property type="match status" value="1"/>
</dbReference>
<dbReference type="InterPro" id="IPR048365">
    <property type="entry name" value="TNP-like_RNaseH_N"/>
</dbReference>
<evidence type="ECO:0000313" key="4">
    <source>
        <dbReference type="Proteomes" id="UP000193411"/>
    </source>
</evidence>
<proteinExistence type="predicted"/>
<evidence type="ECO:0000259" key="1">
    <source>
        <dbReference type="Pfam" id="PF21787"/>
    </source>
</evidence>
<sequence length="507" mass="57574">MYLSVAQPKFFAYLDEHPLFKEWFFDMLYRAPISCSRRPWPINVLRFSLVLSSTSSMACRLLRSIGFTLPGKSTIRKNRKKFAVEPGVNLDRIKRMVAELQWHLPELRAKYKDETEEQRHDLLHTVVLVADEVQDVPEVVVDRTTLKVTGLINHGPGVYTGERENQEVPAKHTLQLMCVSLGASKAIPVAHFDSRDMNTPEFVSMVSKAVVALNLAGLKVIAIGADGGSVNRAGFKVLGEPDNWPDGIPCPLLFQDIPHLLKRFRNVLLNHGILKKGDNVMSWFSIEALYEKSEKHPGLRLIQRLIKDALHPDAWSKMRVPLARAVMCEKTAYGVENYSEHPDGAATAEFIRQVDTLYTIMTDTVPFTKDSLIKGGKDDRLDRLQAVLKYFEDWKVDMEDKLYAIGYETPRPIPVHAYLPPLVFNQLPRELLCPCPRFWPLQHQGDYTANATRRCVVPARWPSPLIHVRAQDQLRHCDEDGSGRENRWPADKCSGSEFDSSFGTCKC</sequence>